<evidence type="ECO:0000313" key="1">
    <source>
        <dbReference type="EMBL" id="MER6984484.1"/>
    </source>
</evidence>
<feature type="non-terminal residue" evidence="1">
    <location>
        <position position="1"/>
    </location>
</feature>
<accession>A0ABV1WJV8</accession>
<name>A0ABV1WJV8_9ACTN</name>
<keyword evidence="2" id="KW-1185">Reference proteome</keyword>
<organism evidence="1 2">
    <name type="scientific">Streptomyces carpinensis</name>
    <dbReference type="NCBI Taxonomy" id="66369"/>
    <lineage>
        <taxon>Bacteria</taxon>
        <taxon>Bacillati</taxon>
        <taxon>Actinomycetota</taxon>
        <taxon>Actinomycetes</taxon>
        <taxon>Kitasatosporales</taxon>
        <taxon>Streptomycetaceae</taxon>
        <taxon>Streptomyces</taxon>
    </lineage>
</organism>
<gene>
    <name evidence="1" type="ORF">ABT317_47950</name>
</gene>
<comment type="caution">
    <text evidence="1">The sequence shown here is derived from an EMBL/GenBank/DDBJ whole genome shotgun (WGS) entry which is preliminary data.</text>
</comment>
<dbReference type="Proteomes" id="UP001458415">
    <property type="component" value="Unassembled WGS sequence"/>
</dbReference>
<dbReference type="EMBL" id="JBEPCU010001842">
    <property type="protein sequence ID" value="MER6984484.1"/>
    <property type="molecule type" value="Genomic_DNA"/>
</dbReference>
<reference evidence="1 2" key="1">
    <citation type="submission" date="2024-06" db="EMBL/GenBank/DDBJ databases">
        <title>The Natural Products Discovery Center: Release of the First 8490 Sequenced Strains for Exploring Actinobacteria Biosynthetic Diversity.</title>
        <authorList>
            <person name="Kalkreuter E."/>
            <person name="Kautsar S.A."/>
            <person name="Yang D."/>
            <person name="Bader C.D."/>
            <person name="Teijaro C.N."/>
            <person name="Fluegel L."/>
            <person name="Davis C.M."/>
            <person name="Simpson J.R."/>
            <person name="Lauterbach L."/>
            <person name="Steele A.D."/>
            <person name="Gui C."/>
            <person name="Meng S."/>
            <person name="Li G."/>
            <person name="Viehrig K."/>
            <person name="Ye F."/>
            <person name="Su P."/>
            <person name="Kiefer A.F."/>
            <person name="Nichols A."/>
            <person name="Cepeda A.J."/>
            <person name="Yan W."/>
            <person name="Fan B."/>
            <person name="Jiang Y."/>
            <person name="Adhikari A."/>
            <person name="Zheng C.-J."/>
            <person name="Schuster L."/>
            <person name="Cowan T.M."/>
            <person name="Smanski M.J."/>
            <person name="Chevrette M.G."/>
            <person name="De Carvalho L.P.S."/>
            <person name="Shen B."/>
        </authorList>
    </citation>
    <scope>NUCLEOTIDE SEQUENCE [LARGE SCALE GENOMIC DNA]</scope>
    <source>
        <strain evidence="1 2">NPDC000634</strain>
    </source>
</reference>
<sequence length="422" mass="41562">TGEISAAPAALTAVEAQDTPTVDTTVSGSGTAADPYEVSATVILDPTPPGGGSNLVHAGADGLFVECADVRTCLTAGDGIAYDPVTGEIEARPSTDDGNTVTFGSDGGLYSAGGGGSAPTVVQAGDTPTVDTTVSGSGSAGDPYVVSAAVVLDPTPPQGGSNLVLAGPEGLFLECADVRGCLSAGDGIAYDEATGEISARPSTDAGNAVTFGADGGLYAPAGGGGGPATVVTACGLTGDGSAGAPLAASVAAWDFPCDIDANGGSVYCDSTGRLRTLPRGQVTTVGTNPTTAFPDVRVPTGTTLAVVHTENQTVTNPSACLPAYVIYEAEIDADVDLPAPTSGANGGAAAIGFSTDEIEYVENSGTQLVNDTHFQLSRTYWGGVLPPGGTATQTVAVTMGRGAGGATYDRIQVTMRAFLINI</sequence>
<protein>
    <submittedName>
        <fullName evidence="1">Uncharacterized protein</fullName>
    </submittedName>
</protein>
<evidence type="ECO:0000313" key="2">
    <source>
        <dbReference type="Proteomes" id="UP001458415"/>
    </source>
</evidence>
<proteinExistence type="predicted"/>